<feature type="transmembrane region" description="Helical" evidence="1">
    <location>
        <begin position="6"/>
        <end position="27"/>
    </location>
</feature>
<gene>
    <name evidence="2" type="ordered locus">Acid_5747</name>
</gene>
<dbReference type="AlphaFoldDB" id="Q01UH6"/>
<dbReference type="STRING" id="234267.Acid_5747"/>
<organism evidence="2">
    <name type="scientific">Solibacter usitatus (strain Ellin6076)</name>
    <dbReference type="NCBI Taxonomy" id="234267"/>
    <lineage>
        <taxon>Bacteria</taxon>
        <taxon>Pseudomonadati</taxon>
        <taxon>Acidobacteriota</taxon>
        <taxon>Terriglobia</taxon>
        <taxon>Bryobacterales</taxon>
        <taxon>Solibacteraceae</taxon>
        <taxon>Candidatus Solibacter</taxon>
    </lineage>
</organism>
<evidence type="ECO:0000256" key="1">
    <source>
        <dbReference type="SAM" id="Phobius"/>
    </source>
</evidence>
<dbReference type="InParanoid" id="Q01UH6"/>
<sequence length="143" mass="16338">MIAGIFIITVSAILFAYWLRYSCVLLMSNAEESSAMSTEFDSRFNVSTVMERLKTEDELGPLERALERDYHVVTYLIQHAADLELGSIENRLLILDYRLMRVWSRITRTLAPVQSRRALVEMASVLSVLVHQMGAQQSIQVEV</sequence>
<accession>Q01UH6</accession>
<dbReference type="EMBL" id="CP000473">
    <property type="protein sequence ID" value="ABJ86694.1"/>
    <property type="molecule type" value="Genomic_DNA"/>
</dbReference>
<evidence type="ECO:0000313" key="2">
    <source>
        <dbReference type="EMBL" id="ABJ86694.1"/>
    </source>
</evidence>
<keyword evidence="1" id="KW-0472">Membrane</keyword>
<name>Q01UH6_SOLUE</name>
<keyword evidence="1" id="KW-0812">Transmembrane</keyword>
<dbReference type="HOGENOM" id="CLU_1804921_0_0_0"/>
<reference evidence="2" key="1">
    <citation type="submission" date="2006-10" db="EMBL/GenBank/DDBJ databases">
        <title>Complete sequence of Solibacter usitatus Ellin6076.</title>
        <authorList>
            <consortium name="US DOE Joint Genome Institute"/>
            <person name="Copeland A."/>
            <person name="Lucas S."/>
            <person name="Lapidus A."/>
            <person name="Barry K."/>
            <person name="Detter J.C."/>
            <person name="Glavina del Rio T."/>
            <person name="Hammon N."/>
            <person name="Israni S."/>
            <person name="Dalin E."/>
            <person name="Tice H."/>
            <person name="Pitluck S."/>
            <person name="Thompson L.S."/>
            <person name="Brettin T."/>
            <person name="Bruce D."/>
            <person name="Han C."/>
            <person name="Tapia R."/>
            <person name="Gilna P."/>
            <person name="Schmutz J."/>
            <person name="Larimer F."/>
            <person name="Land M."/>
            <person name="Hauser L."/>
            <person name="Kyrpides N."/>
            <person name="Mikhailova N."/>
            <person name="Janssen P.H."/>
            <person name="Kuske C.R."/>
            <person name="Richardson P."/>
        </authorList>
    </citation>
    <scope>NUCLEOTIDE SEQUENCE</scope>
    <source>
        <strain evidence="2">Ellin6076</strain>
    </source>
</reference>
<keyword evidence="1" id="KW-1133">Transmembrane helix</keyword>
<protein>
    <submittedName>
        <fullName evidence="2">Uncharacterized protein</fullName>
    </submittedName>
</protein>
<dbReference type="KEGG" id="sus:Acid_5747"/>
<proteinExistence type="predicted"/>